<comment type="caution">
    <text evidence="1">The sequence shown here is derived from an EMBL/GenBank/DDBJ whole genome shotgun (WGS) entry which is preliminary data.</text>
</comment>
<evidence type="ECO:0000313" key="1">
    <source>
        <dbReference type="EMBL" id="KAI2388796.1"/>
    </source>
</evidence>
<proteinExistence type="predicted"/>
<dbReference type="EMBL" id="JALBCA010000028">
    <property type="protein sequence ID" value="KAI2388796.1"/>
    <property type="molecule type" value="Genomic_DNA"/>
</dbReference>
<name>A0ACB8UZL4_9EURO</name>
<sequence>MLSKSSKSSTTQSLQQSGNPKSTVAPTPKGDNKQKALAVKKSQEEALARLPLNMLYIALYIRSDPPNANDFHWGYYLHRQPTGGTKYHIKNLGAGWITDHGPTGGVFKSNFLYVLVQIANVPQARHVQLDQIMRMHDNQVNSIPNVTCRVWVLTILQELIQHGIVRCSNILALQQECLEIGNQHRAAAAQNNQPRPVVCSSVCLF</sequence>
<reference evidence="1" key="1">
    <citation type="journal article" date="2022" name="bioRxiv">
        <title>Population genetic analysis of Ophidiomyces ophidiicola, the causative agent of snake fungal disease, indicates recent introductions to the USA.</title>
        <authorList>
            <person name="Ladner J.T."/>
            <person name="Palmer J.M."/>
            <person name="Ettinger C.L."/>
            <person name="Stajich J.E."/>
            <person name="Farrell T.M."/>
            <person name="Glorioso B.M."/>
            <person name="Lawson B."/>
            <person name="Price S.J."/>
            <person name="Stengle A.G."/>
            <person name="Grear D.A."/>
            <person name="Lorch J.M."/>
        </authorList>
    </citation>
    <scope>NUCLEOTIDE SEQUENCE</scope>
    <source>
        <strain evidence="1">NWHC 24266-5</strain>
    </source>
</reference>
<accession>A0ACB8UZL4</accession>
<protein>
    <submittedName>
        <fullName evidence="1">Uncharacterized protein</fullName>
    </submittedName>
</protein>
<gene>
    <name evidence="1" type="ORF">LOY88_002389</name>
</gene>
<organism evidence="1">
    <name type="scientific">Ophidiomyces ophidiicola</name>
    <dbReference type="NCBI Taxonomy" id="1387563"/>
    <lineage>
        <taxon>Eukaryota</taxon>
        <taxon>Fungi</taxon>
        <taxon>Dikarya</taxon>
        <taxon>Ascomycota</taxon>
        <taxon>Pezizomycotina</taxon>
        <taxon>Eurotiomycetes</taxon>
        <taxon>Eurotiomycetidae</taxon>
        <taxon>Onygenales</taxon>
        <taxon>Onygenaceae</taxon>
        <taxon>Ophidiomyces</taxon>
    </lineage>
</organism>